<dbReference type="RefSeq" id="WP_085245708.1">
    <property type="nucleotide sequence ID" value="NZ_LQPN01000063.1"/>
</dbReference>
<dbReference type="Pfam" id="PF07859">
    <property type="entry name" value="Abhydrolase_3"/>
    <property type="match status" value="1"/>
</dbReference>
<dbReference type="InterPro" id="IPR013094">
    <property type="entry name" value="AB_hydrolase_3"/>
</dbReference>
<dbReference type="EMBL" id="LQPN01000063">
    <property type="protein sequence ID" value="ORW41554.1"/>
    <property type="molecule type" value="Genomic_DNA"/>
</dbReference>
<dbReference type="AlphaFoldDB" id="A0A1X2A5X2"/>
<dbReference type="Gene3D" id="3.40.50.1820">
    <property type="entry name" value="alpha/beta hydrolase"/>
    <property type="match status" value="1"/>
</dbReference>
<proteinExistence type="predicted"/>
<dbReference type="PANTHER" id="PTHR48081:SF8">
    <property type="entry name" value="ALPHA_BETA HYDROLASE FOLD-3 DOMAIN-CONTAINING PROTEIN-RELATED"/>
    <property type="match status" value="1"/>
</dbReference>
<dbReference type="InterPro" id="IPR050300">
    <property type="entry name" value="GDXG_lipolytic_enzyme"/>
</dbReference>
<keyword evidence="1" id="KW-0378">Hydrolase</keyword>
<dbReference type="SUPFAM" id="SSF53474">
    <property type="entry name" value="alpha/beta-Hydrolases"/>
    <property type="match status" value="1"/>
</dbReference>
<evidence type="ECO:0000313" key="5">
    <source>
        <dbReference type="Proteomes" id="UP000193285"/>
    </source>
</evidence>
<evidence type="ECO:0000259" key="3">
    <source>
        <dbReference type="Pfam" id="PF07859"/>
    </source>
</evidence>
<organism evidence="4 5">
    <name type="scientific">Mycobacterium paraense</name>
    <dbReference type="NCBI Taxonomy" id="767916"/>
    <lineage>
        <taxon>Bacteria</taxon>
        <taxon>Bacillati</taxon>
        <taxon>Actinomycetota</taxon>
        <taxon>Actinomycetes</taxon>
        <taxon>Mycobacteriales</taxon>
        <taxon>Mycobacteriaceae</taxon>
        <taxon>Mycobacterium</taxon>
        <taxon>Mycobacterium simiae complex</taxon>
    </lineage>
</organism>
<evidence type="ECO:0000313" key="4">
    <source>
        <dbReference type="EMBL" id="ORW41554.1"/>
    </source>
</evidence>
<dbReference type="Pfam" id="PF00934">
    <property type="entry name" value="PE"/>
    <property type="match status" value="1"/>
</dbReference>
<dbReference type="Gene3D" id="1.10.287.850">
    <property type="entry name" value="HP0062-like domain"/>
    <property type="match status" value="1"/>
</dbReference>
<dbReference type="InterPro" id="IPR000084">
    <property type="entry name" value="PE-PGRS_N"/>
</dbReference>
<protein>
    <submittedName>
        <fullName evidence="4">Lipase</fullName>
    </submittedName>
</protein>
<dbReference type="InterPro" id="IPR029058">
    <property type="entry name" value="AB_hydrolase_fold"/>
</dbReference>
<reference evidence="4 5" key="1">
    <citation type="journal article" date="2015" name="Emerg. Microbes Infect.">
        <title>Characterization of 17 strains belonging to the Mycobacterium simiae complex and description of Mycobacterium paraense sp. nov.</title>
        <authorList>
            <person name="Fusco da Costa A.R."/>
            <person name="Fedrizzi T."/>
            <person name="Lopes M.L."/>
            <person name="Pecorari M."/>
            <person name="Oliveira da Costa W.L."/>
            <person name="Giacobazzi E."/>
            <person name="da Costa Bahia J.R."/>
            <person name="De Sanctis V."/>
            <person name="Batista Lima K.V."/>
            <person name="Bertorelli R."/>
            <person name="Grottola A."/>
            <person name="Fabio A."/>
            <person name="Mariottini A."/>
            <person name="Ferretti P."/>
            <person name="Di Leva F."/>
            <person name="Fregni Serpini G."/>
            <person name="Tagliazucchi S."/>
            <person name="Rumpianesi F."/>
            <person name="Jousson O."/>
            <person name="Segata N."/>
            <person name="Tortoli E."/>
        </authorList>
    </citation>
    <scope>NUCLEOTIDE SEQUENCE [LARGE SCALE GENOMIC DNA]</scope>
    <source>
        <strain evidence="4 5">IEC33</strain>
    </source>
</reference>
<dbReference type="GO" id="GO:0016787">
    <property type="term" value="F:hydrolase activity"/>
    <property type="evidence" value="ECO:0007669"/>
    <property type="project" value="UniProtKB-KW"/>
</dbReference>
<sequence length="441" mass="45024">MSFVIAAPEYVAAAATDLAGIGSSLGEANAVAAGSTTAVVAAAGDEVSGAIAALFSSNGQHFQALAGRAAAFCEQFAQALTAGAGSYSGAEAANVGNVIAAGFGRLGNMIVTDIFGAPANPPFPATQPGTFTGMPSLATRIEDAALWPVKDFLTFSGIYNQWGMPGSLFNRVVASGLLSPILGDSPPKLLPLLFGETVQHTTYDGMPVVQITPAHPNGNYVVAIHGGAFILPPTILHWLDYTVMAYQTGATIEVPIYPLMQQGGTAGTVVPAMAGLISTEIAAHGASHVSVLGDSAGGTLALAAVELMVANNQTVPASMVLLSPWLDVSDTNPNIGFVHDPLLPPLGTGAQQIGKVWAGGLPENNPLVSPLYGSLKGLPPTYVYSGSLDSVAPDALVLQQEAAVAGAPISFVLGTGGIHDWVLLTVDGFRYWPQIDQELGI</sequence>
<accession>A0A1X2A5X2</accession>
<evidence type="ECO:0000256" key="1">
    <source>
        <dbReference type="ARBA" id="ARBA00022801"/>
    </source>
</evidence>
<feature type="domain" description="Alpha/beta hydrolase fold-3" evidence="3">
    <location>
        <begin position="221"/>
        <end position="422"/>
    </location>
</feature>
<name>A0A1X2A5X2_9MYCO</name>
<dbReference type="OrthoDB" id="9803828at2"/>
<dbReference type="PANTHER" id="PTHR48081">
    <property type="entry name" value="AB HYDROLASE SUPERFAMILY PROTEIN C4A8.06C"/>
    <property type="match status" value="1"/>
</dbReference>
<feature type="domain" description="PE" evidence="2">
    <location>
        <begin position="4"/>
        <end position="94"/>
    </location>
</feature>
<evidence type="ECO:0000259" key="2">
    <source>
        <dbReference type="Pfam" id="PF00934"/>
    </source>
</evidence>
<gene>
    <name evidence="4" type="ORF">AWB90_19785</name>
</gene>
<dbReference type="Proteomes" id="UP000193285">
    <property type="component" value="Unassembled WGS sequence"/>
</dbReference>
<dbReference type="STRING" id="767916.AWB91_10925"/>
<comment type="caution">
    <text evidence="4">The sequence shown here is derived from an EMBL/GenBank/DDBJ whole genome shotgun (WGS) entry which is preliminary data.</text>
</comment>
<dbReference type="InterPro" id="IPR038332">
    <property type="entry name" value="PPE_sf"/>
</dbReference>
<dbReference type="SUPFAM" id="SSF140459">
    <property type="entry name" value="PE/PPE dimer-like"/>
    <property type="match status" value="1"/>
</dbReference>